<dbReference type="GO" id="GO:0003682">
    <property type="term" value="F:chromatin binding"/>
    <property type="evidence" value="ECO:0007669"/>
    <property type="project" value="TreeGrafter"/>
</dbReference>
<evidence type="ECO:0000256" key="4">
    <source>
        <dbReference type="ARBA" id="ARBA00022840"/>
    </source>
</evidence>
<reference evidence="8 9" key="1">
    <citation type="journal article" date="2021" name="Nat. Plants">
        <title>The Taxus genome provides insights into paclitaxel biosynthesis.</title>
        <authorList>
            <person name="Xiong X."/>
            <person name="Gou J."/>
            <person name="Liao Q."/>
            <person name="Li Y."/>
            <person name="Zhou Q."/>
            <person name="Bi G."/>
            <person name="Li C."/>
            <person name="Du R."/>
            <person name="Wang X."/>
            <person name="Sun T."/>
            <person name="Guo L."/>
            <person name="Liang H."/>
            <person name="Lu P."/>
            <person name="Wu Y."/>
            <person name="Zhang Z."/>
            <person name="Ro D.K."/>
            <person name="Shang Y."/>
            <person name="Huang S."/>
            <person name="Yan J."/>
        </authorList>
    </citation>
    <scope>NUCLEOTIDE SEQUENCE [LARGE SCALE GENOMIC DNA]</scope>
    <source>
        <strain evidence="8">Ta-2019</strain>
    </source>
</reference>
<evidence type="ECO:0000256" key="2">
    <source>
        <dbReference type="ARBA" id="ARBA00022741"/>
    </source>
</evidence>
<keyword evidence="9" id="KW-1185">Reference proteome</keyword>
<evidence type="ECO:0000313" key="8">
    <source>
        <dbReference type="EMBL" id="KAH9308062.1"/>
    </source>
</evidence>
<evidence type="ECO:0000313" key="9">
    <source>
        <dbReference type="Proteomes" id="UP000824469"/>
    </source>
</evidence>
<keyword evidence="4" id="KW-0067">ATP-binding</keyword>
<evidence type="ECO:0000256" key="1">
    <source>
        <dbReference type="ARBA" id="ARBA00004123"/>
    </source>
</evidence>
<keyword evidence="3" id="KW-0227">DNA damage</keyword>
<dbReference type="GO" id="GO:0033314">
    <property type="term" value="P:mitotic DNA replication checkpoint signaling"/>
    <property type="evidence" value="ECO:0007669"/>
    <property type="project" value="TreeGrafter"/>
</dbReference>
<name>A0AA38L1B7_TAXCH</name>
<dbReference type="EMBL" id="JAHRHJ020000007">
    <property type="protein sequence ID" value="KAH9308062.1"/>
    <property type="molecule type" value="Genomic_DNA"/>
</dbReference>
<evidence type="ECO:0000256" key="7">
    <source>
        <dbReference type="SAM" id="MobiDB-lite"/>
    </source>
</evidence>
<feature type="compositionally biased region" description="Low complexity" evidence="7">
    <location>
        <begin position="556"/>
        <end position="567"/>
    </location>
</feature>
<feature type="compositionally biased region" description="Low complexity" evidence="7">
    <location>
        <begin position="525"/>
        <end position="548"/>
    </location>
</feature>
<dbReference type="GO" id="GO:0000077">
    <property type="term" value="P:DNA damage checkpoint signaling"/>
    <property type="evidence" value="ECO:0007669"/>
    <property type="project" value="TreeGrafter"/>
</dbReference>
<comment type="caution">
    <text evidence="8">The sequence shown here is derived from an EMBL/GenBank/DDBJ whole genome shotgun (WGS) entry which is preliminary data.</text>
</comment>
<keyword evidence="2" id="KW-0547">Nucleotide-binding</keyword>
<organism evidence="8 9">
    <name type="scientific">Taxus chinensis</name>
    <name type="common">Chinese yew</name>
    <name type="synonym">Taxus wallichiana var. chinensis</name>
    <dbReference type="NCBI Taxonomy" id="29808"/>
    <lineage>
        <taxon>Eukaryota</taxon>
        <taxon>Viridiplantae</taxon>
        <taxon>Streptophyta</taxon>
        <taxon>Embryophyta</taxon>
        <taxon>Tracheophyta</taxon>
        <taxon>Spermatophyta</taxon>
        <taxon>Pinopsida</taxon>
        <taxon>Pinidae</taxon>
        <taxon>Conifers II</taxon>
        <taxon>Cupressales</taxon>
        <taxon>Taxaceae</taxon>
        <taxon>Taxus</taxon>
    </lineage>
</organism>
<accession>A0AA38L1B7</accession>
<dbReference type="GO" id="GO:0005634">
    <property type="term" value="C:nucleus"/>
    <property type="evidence" value="ECO:0007669"/>
    <property type="project" value="UniProtKB-SubCell"/>
</dbReference>
<dbReference type="InterPro" id="IPR004582">
    <property type="entry name" value="Checkpoint_prot_Rad17_Rad24"/>
</dbReference>
<protein>
    <submittedName>
        <fullName evidence="8">Uncharacterized protein</fullName>
    </submittedName>
</protein>
<sequence length="967" mass="107170">MQETVHLLIDLLKIEIYEWETPAPTLWKEYVHHVNSGTSYISKLDEFEAFVRAIQKFPVYIGSSKRAGRYENATVILIDDLPVPSGREACQKLCRCLQTLALSAQFPTILLVTEFTEDGDREGPSRMILELELALERGGATKIAFNPLTAKAITKTLAKIWKAEYLSPPPDWLSNISESSGGDIRHAINSLQYICLSKASGTWDPGGSECLALPNSKSRKQSQKKVVQSSTSLNSLKFTDKVKSRMGRDGILSLFHALGKVLHNKRETDEIADSGQSSVVIKENFVRYPLKMDMPEVVLSQAHAEAGTFSAFLHENVLDFINEEAIDDAWMALSYLSDSDCLLGARSSHYRRTQALLEWDEVDSAFIVESISGSVMTRGVLFGNSHPAPPRWQSIRGPTLWQVERCSHKKKMEIFSERLASGGYLKTCSLSVVATEFKPFLQILGQLSFRMQRESLRDYNEECDNQQWDCEEVEAPEIDSIELDDLFSDGNILSTLDINDDYTCVNSRSSEIVEEMDIDEIEEWSTPPSSSPETSSYTYSSSPTSSSSINNHQTYSKSSTPSEPISSNKPLGINQKLIPIDLFQNEETIRAFTVAYEDIALVDYKKGFSLDFDVSAYCEEKVDSFNQEMKEEPQIMQLDPPLILPSSHSSICDKTPWSCIDPWPIFSSPNNSSSIIIPQSKSLVGSTPSSPLSSFSCRSPSSSPPSFICGTFLSSPLFLIIGARSTSPLSSMYGSPPSSPSSSILGPHPGSPSSYIYGSRPSSPSSSILGPHPSSPSYSILGPHPSSLSPSIHGSPPGSPSSSILRPYPFHLSHISSINGCGKPTTISIVLIINRKCSHSSPSQGHKIQVLAYKKPKQVHYQAQVKTSKSSKSPNNWNNLKVVNQARFKNAHKHNHQVWCKVHKPLDRELKLPYTKSMFQDKSQSFVECELTTIIEIGENMTLDKQTRLVSLIKEVANIVVGSYHTE</sequence>
<gene>
    <name evidence="8" type="ORF">KI387_035973</name>
</gene>
<dbReference type="Gene3D" id="1.10.8.60">
    <property type="match status" value="1"/>
</dbReference>
<dbReference type="AlphaFoldDB" id="A0AA38L1B7"/>
<keyword evidence="5" id="KW-0539">Nucleus</keyword>
<dbReference type="PANTHER" id="PTHR12172">
    <property type="entry name" value="CELL CYCLE CHECKPOINT PROTEIN RAD17"/>
    <property type="match status" value="1"/>
</dbReference>
<dbReference type="Proteomes" id="UP000824469">
    <property type="component" value="Unassembled WGS sequence"/>
</dbReference>
<dbReference type="PANTHER" id="PTHR12172:SF0">
    <property type="entry name" value="CELL CYCLE CHECKPOINT PROTEIN RAD17"/>
    <property type="match status" value="1"/>
</dbReference>
<evidence type="ECO:0000256" key="3">
    <source>
        <dbReference type="ARBA" id="ARBA00022763"/>
    </source>
</evidence>
<dbReference type="GO" id="GO:0003689">
    <property type="term" value="F:DNA clamp loader activity"/>
    <property type="evidence" value="ECO:0007669"/>
    <property type="project" value="TreeGrafter"/>
</dbReference>
<evidence type="ECO:0000256" key="6">
    <source>
        <dbReference type="ARBA" id="ARBA00023306"/>
    </source>
</evidence>
<proteinExistence type="predicted"/>
<evidence type="ECO:0000256" key="5">
    <source>
        <dbReference type="ARBA" id="ARBA00023242"/>
    </source>
</evidence>
<keyword evidence="6" id="KW-0131">Cell cycle</keyword>
<comment type="subcellular location">
    <subcellularLocation>
        <location evidence="1">Nucleus</location>
    </subcellularLocation>
</comment>
<feature type="region of interest" description="Disordered" evidence="7">
    <location>
        <begin position="522"/>
        <end position="570"/>
    </location>
</feature>
<dbReference type="GO" id="GO:0006281">
    <property type="term" value="P:DNA repair"/>
    <property type="evidence" value="ECO:0007669"/>
    <property type="project" value="InterPro"/>
</dbReference>
<dbReference type="GO" id="GO:0005524">
    <property type="term" value="F:ATP binding"/>
    <property type="evidence" value="ECO:0007669"/>
    <property type="project" value="UniProtKB-KW"/>
</dbReference>
<feature type="region of interest" description="Disordered" evidence="7">
    <location>
        <begin position="755"/>
        <end position="800"/>
    </location>
</feature>